<comment type="caution">
    <text evidence="1">The sequence shown here is derived from an EMBL/GenBank/DDBJ whole genome shotgun (WGS) entry which is preliminary data.</text>
</comment>
<dbReference type="AlphaFoldDB" id="A0A420JC47"/>
<dbReference type="Proteomes" id="UP000285326">
    <property type="component" value="Unassembled WGS sequence"/>
</dbReference>
<evidence type="ECO:0000313" key="2">
    <source>
        <dbReference type="Proteomes" id="UP000285326"/>
    </source>
</evidence>
<protein>
    <submittedName>
        <fullName evidence="1">Uncharacterized protein</fullName>
    </submittedName>
</protein>
<sequence length="41" mass="4425">MEDPENLSAASMTESAVNDTFYFLESHDISDNDDEEGAGVA</sequence>
<gene>
    <name evidence="1" type="ORF">GcM1_100005</name>
</gene>
<accession>A0A420JC47</accession>
<reference evidence="1 2" key="1">
    <citation type="journal article" date="2018" name="BMC Genomics">
        <title>Comparative genome analyses reveal sequence features reflecting distinct modes of host-adaptation between dicot and monocot powdery mildew.</title>
        <authorList>
            <person name="Wu Y."/>
            <person name="Ma X."/>
            <person name="Pan Z."/>
            <person name="Kale S.D."/>
            <person name="Song Y."/>
            <person name="King H."/>
            <person name="Zhang Q."/>
            <person name="Presley C."/>
            <person name="Deng X."/>
            <person name="Wei C.I."/>
            <person name="Xiao S."/>
        </authorList>
    </citation>
    <scope>NUCLEOTIDE SEQUENCE [LARGE SCALE GENOMIC DNA]</scope>
    <source>
        <strain evidence="1">UMSG1</strain>
    </source>
</reference>
<organism evidence="1 2">
    <name type="scientific">Golovinomyces cichoracearum</name>
    <dbReference type="NCBI Taxonomy" id="62708"/>
    <lineage>
        <taxon>Eukaryota</taxon>
        <taxon>Fungi</taxon>
        <taxon>Dikarya</taxon>
        <taxon>Ascomycota</taxon>
        <taxon>Pezizomycotina</taxon>
        <taxon>Leotiomycetes</taxon>
        <taxon>Erysiphales</taxon>
        <taxon>Erysiphaceae</taxon>
        <taxon>Golovinomyces</taxon>
    </lineage>
</organism>
<feature type="non-terminal residue" evidence="1">
    <location>
        <position position="41"/>
    </location>
</feature>
<name>A0A420JC47_9PEZI</name>
<evidence type="ECO:0000313" key="1">
    <source>
        <dbReference type="EMBL" id="RKF84370.1"/>
    </source>
</evidence>
<proteinExistence type="predicted"/>
<dbReference type="EMBL" id="MCBS01010015">
    <property type="protein sequence ID" value="RKF84370.1"/>
    <property type="molecule type" value="Genomic_DNA"/>
</dbReference>